<evidence type="ECO:0000313" key="1">
    <source>
        <dbReference type="EMBL" id="GMI21357.1"/>
    </source>
</evidence>
<dbReference type="EMBL" id="BRYB01005175">
    <property type="protein sequence ID" value="GMI21357.1"/>
    <property type="molecule type" value="Genomic_DNA"/>
</dbReference>
<accession>A0ABQ6M800</accession>
<sequence>YEAPPRPIPPVVQLEETPEVTKTKCYKLVACVSGRFVALSSFDTAFVVGLTTRSKKRIGCFTSKAAAAEWAANPDNLKNVKFEGAPKAILRCAALGPVTVSEDGSRLSCSSLITINVSVKIPVAFSVPSWKQKNGEAVHCSNRSRVVNAGAGTSSGGEAGVNGADYGYRRAARGGTKVIVNDKGYVKGRKQRKKGENSFPRWWETGIKN</sequence>
<name>A0ABQ6M800_9STRA</name>
<feature type="non-terminal residue" evidence="1">
    <location>
        <position position="1"/>
    </location>
</feature>
<gene>
    <name evidence="1" type="ORF">TeGR_g8706</name>
</gene>
<dbReference type="Proteomes" id="UP001165060">
    <property type="component" value="Unassembled WGS sequence"/>
</dbReference>
<evidence type="ECO:0000313" key="2">
    <source>
        <dbReference type="Proteomes" id="UP001165060"/>
    </source>
</evidence>
<keyword evidence="2" id="KW-1185">Reference proteome</keyword>
<reference evidence="1 2" key="1">
    <citation type="journal article" date="2023" name="Commun. Biol.">
        <title>Genome analysis of Parmales, the sister group of diatoms, reveals the evolutionary specialization of diatoms from phago-mixotrophs to photoautotrophs.</title>
        <authorList>
            <person name="Ban H."/>
            <person name="Sato S."/>
            <person name="Yoshikawa S."/>
            <person name="Yamada K."/>
            <person name="Nakamura Y."/>
            <person name="Ichinomiya M."/>
            <person name="Sato N."/>
            <person name="Blanc-Mathieu R."/>
            <person name="Endo H."/>
            <person name="Kuwata A."/>
            <person name="Ogata H."/>
        </authorList>
    </citation>
    <scope>NUCLEOTIDE SEQUENCE [LARGE SCALE GENOMIC DNA]</scope>
</reference>
<protein>
    <submittedName>
        <fullName evidence="1">Uncharacterized protein</fullName>
    </submittedName>
</protein>
<comment type="caution">
    <text evidence="1">The sequence shown here is derived from an EMBL/GenBank/DDBJ whole genome shotgun (WGS) entry which is preliminary data.</text>
</comment>
<proteinExistence type="predicted"/>
<organism evidence="1 2">
    <name type="scientific">Tetraparma gracilis</name>
    <dbReference type="NCBI Taxonomy" id="2962635"/>
    <lineage>
        <taxon>Eukaryota</taxon>
        <taxon>Sar</taxon>
        <taxon>Stramenopiles</taxon>
        <taxon>Ochrophyta</taxon>
        <taxon>Bolidophyceae</taxon>
        <taxon>Parmales</taxon>
        <taxon>Triparmaceae</taxon>
        <taxon>Tetraparma</taxon>
    </lineage>
</organism>